<dbReference type="PANTHER" id="PTHR32182:SF0">
    <property type="entry name" value="DNA REPLICATION AND REPAIR PROTEIN RECF"/>
    <property type="match status" value="1"/>
</dbReference>
<dbReference type="InterPro" id="IPR027417">
    <property type="entry name" value="P-loop_NTPase"/>
</dbReference>
<accession>A0A1C3H421</accession>
<name>A0A1C3H421_9GAMM</name>
<proteinExistence type="predicted"/>
<dbReference type="GO" id="GO:0000731">
    <property type="term" value="P:DNA synthesis involved in DNA repair"/>
    <property type="evidence" value="ECO:0007669"/>
    <property type="project" value="TreeGrafter"/>
</dbReference>
<feature type="region of interest" description="Disordered" evidence="2">
    <location>
        <begin position="322"/>
        <end position="343"/>
    </location>
</feature>
<organism evidence="3 4">
    <name type="scientific">Cardiobacterium hominis</name>
    <dbReference type="NCBI Taxonomy" id="2718"/>
    <lineage>
        <taxon>Bacteria</taxon>
        <taxon>Pseudomonadati</taxon>
        <taxon>Pseudomonadota</taxon>
        <taxon>Gammaproteobacteria</taxon>
        <taxon>Cardiobacteriales</taxon>
        <taxon>Cardiobacteriaceae</taxon>
        <taxon>Cardiobacterium</taxon>
    </lineage>
</organism>
<evidence type="ECO:0000313" key="4">
    <source>
        <dbReference type="Proteomes" id="UP000190837"/>
    </source>
</evidence>
<feature type="coiled-coil region" evidence="1">
    <location>
        <begin position="731"/>
        <end position="761"/>
    </location>
</feature>
<evidence type="ECO:0000313" key="3">
    <source>
        <dbReference type="EMBL" id="SAM62915.1"/>
    </source>
</evidence>
<dbReference type="Pfam" id="PF13555">
    <property type="entry name" value="AAA_29"/>
    <property type="match status" value="1"/>
</dbReference>
<dbReference type="AlphaFoldDB" id="A0A1C3H421"/>
<dbReference type="Gene3D" id="3.40.50.300">
    <property type="entry name" value="P-loop containing nucleotide triphosphate hydrolases"/>
    <property type="match status" value="1"/>
</dbReference>
<reference evidence="4" key="1">
    <citation type="submission" date="2016-04" db="EMBL/GenBank/DDBJ databases">
        <authorList>
            <person name="Tagini F."/>
        </authorList>
    </citation>
    <scope>NUCLEOTIDE SEQUENCE [LARGE SCALE GENOMIC DNA]</scope>
    <source>
        <strain evidence="4">CHUV0807</strain>
    </source>
</reference>
<dbReference type="Proteomes" id="UP000190837">
    <property type="component" value="Unassembled WGS sequence"/>
</dbReference>
<gene>
    <name evidence="3" type="ORF">CHUV0807_1060</name>
</gene>
<dbReference type="PANTHER" id="PTHR32182">
    <property type="entry name" value="DNA REPLICATION AND REPAIR PROTEIN RECF"/>
    <property type="match status" value="1"/>
</dbReference>
<dbReference type="Pfam" id="PF13558">
    <property type="entry name" value="SbcC_Walker_B"/>
    <property type="match status" value="1"/>
</dbReference>
<evidence type="ECO:0000256" key="1">
    <source>
        <dbReference type="SAM" id="Coils"/>
    </source>
</evidence>
<dbReference type="GO" id="GO:0006302">
    <property type="term" value="P:double-strand break repair"/>
    <property type="evidence" value="ECO:0007669"/>
    <property type="project" value="TreeGrafter"/>
</dbReference>
<sequence length="1136" mass="126216">MKKLIKIRLVQFFLYETLDIDIGMTCGIFGANGSGKSSLLDAVQIVMLGANEGSGNAGIAFNAQADETNHNSRSIRAYCLGQYGHAPDARVRDSADTYITLLWEDSQTQERISTGIHIHADAAQSYVQGRYIFSGELTLDDHLDKSDGATRPKSWLHFKQMLIQRAIGEDPFYDNAKRFVEALLFRLRGAGGVPRLDAYRQAFRFGLRMKFDKSVDDIVRRQVLEARPTHIQKFRQVLSTFQEMAALVREVQTKLAEARDIEADFASAQRYQRQAVALHVLAEEAACTAAEAAYAAAVSAEESAATALNIARERQQNIATALQSADEAARRSAEARDRHASHGDRAVLEDALAETRARLASDSARLARALGAIASAIDIQIPGKLLASDDSSTAYRALQTLLGDSQWTDETVIAVAHQALRAAKALHNEILTEMQAAGSALKKAEHEYNAAKEAQQRAALGKSPLASNVLILQRELADANIEATPVCDVVRIDDPDWQPIIESFLGATNIQALLVQETDERRAFQIARQSRTYDSKIVRASKYAHRASPPAGSVAELIRGDNEAAVHYLRAKLGDFRRAASEDECFKHRFAMTQDGMLLADGEIMRKKTIHPTDFKIGPVTADTRAAAAAQVSERQRAFDACQRHYDKLNALYNQIAPFAGNAEDRIADIRDNCAQITTGKSREAAQSERLQALDTAEYRQLVQAAEDAAARVSGLHAEHNQAAQAVGAAENAWQQKRADAQNKADELAIQQEKAAAAREDADFDADTAAAERERLRRQEIPQHEIGDYCRSGSQRARDNTQKKAAQALQKLAAFLVRHNESRAADEQEDWRAARVWLRARITELDETQLHQYRERMEQALNTAKTTFRNDVAVALYENLEWMRNTLNRMNEALRLAPLFTNNERYQFRAQERPETAALLKFIKDVARYGPEEDLFGAAGEMPSVFDALMNEKTAAGMGAVKNALDDYREFYHFDIEIRREDRSHDDNRRVEWLSKRIDSGSGGERRAPLYVIAGAALASAYRLERGDDSGLRLLVIDEAFIKMDLGNIVATMRYFEALGLQVLMASTGGEELGILTAFLDRYYDILRDAENNDIVLDGHDVSAETREQLRADLPEFHPELLAAEISRQAGEGSAP</sequence>
<protein>
    <submittedName>
        <fullName evidence="3">Cell wall surface anchor family protein</fullName>
    </submittedName>
</protein>
<keyword evidence="1" id="KW-0175">Coiled coil</keyword>
<feature type="compositionally biased region" description="Basic and acidic residues" evidence="2">
    <location>
        <begin position="327"/>
        <end position="343"/>
    </location>
</feature>
<dbReference type="EMBL" id="FKLO01000041">
    <property type="protein sequence ID" value="SAM62915.1"/>
    <property type="molecule type" value="Genomic_DNA"/>
</dbReference>
<dbReference type="SUPFAM" id="SSF52540">
    <property type="entry name" value="P-loop containing nucleoside triphosphate hydrolases"/>
    <property type="match status" value="1"/>
</dbReference>
<evidence type="ECO:0000256" key="2">
    <source>
        <dbReference type="SAM" id="MobiDB-lite"/>
    </source>
</evidence>
<dbReference type="RefSeq" id="WP_079540249.1">
    <property type="nucleotide sequence ID" value="NZ_FKLO01000041.1"/>
</dbReference>